<comment type="caution">
    <text evidence="2">The sequence shown here is derived from an EMBL/GenBank/DDBJ whole genome shotgun (WGS) entry which is preliminary data.</text>
</comment>
<evidence type="ECO:0000259" key="1">
    <source>
        <dbReference type="Pfam" id="PF21941"/>
    </source>
</evidence>
<dbReference type="Pfam" id="PF21941">
    <property type="entry name" value="SMEK_N"/>
    <property type="match status" value="1"/>
</dbReference>
<sequence length="531" mass="61836">MDKIKSVITNIFTQISLNKLSNCHDLNVLAENVFMYVLNDCFDYHLQNANILNNVPNQVGFDLIDTKNKIIFQVTSSDTIEKYSETIKKVKNVHGLEGFNLKFFILKASANKHLASSKIHNLSSPIIFDKDKDILDGNWLFAQFTSHFDRISLIEKHLELLFNGELSYKMIYSLLKYSETICDYPLPEHYLPRKFALKSDRSEAFDVLFSPESKEYSLDKILEEVVKNNELRKFVIFSTAQNDKTTELYRLYNIISKDVEKGVQFIAASSYSQFHHDSFFNILPCRLEENQYILLDGMDELNDKDRNSLINELRDFLKEYSKIKVVVTCRSNYNNGRMLSDFTQLEMLPLSYDEIVSYIKGSLGEHTTSFIKYIEQHQNISELLDVPFYLSSVVDYFGEKHQIPQTQEKILDYIFAKSLKVKEKEGDTINDLAYGAEGLFTVIALTMQFSEKQVLSGKELYKYLKFSKEKISDLTLYTIFKKDSFKDVYSFIHNGFKEHFVAKFSKNLSYQEILKIVCYANGEIPIIKKNW</sequence>
<dbReference type="Proteomes" id="UP001200307">
    <property type="component" value="Unassembled WGS sequence"/>
</dbReference>
<accession>A0AAW4YJ53</accession>
<dbReference type="AlphaFoldDB" id="A0AAW4YJ53"/>
<gene>
    <name evidence="2" type="ORF">LYY06_10730</name>
</gene>
<dbReference type="InterPro" id="IPR027417">
    <property type="entry name" value="P-loop_NTPase"/>
</dbReference>
<organism evidence="2 3">
    <name type="scientific">Segatella copri</name>
    <dbReference type="NCBI Taxonomy" id="165179"/>
    <lineage>
        <taxon>Bacteria</taxon>
        <taxon>Pseudomonadati</taxon>
        <taxon>Bacteroidota</taxon>
        <taxon>Bacteroidia</taxon>
        <taxon>Bacteroidales</taxon>
        <taxon>Prevotellaceae</taxon>
        <taxon>Segatella</taxon>
    </lineage>
</organism>
<feature type="domain" description="SMEK" evidence="1">
    <location>
        <begin position="3"/>
        <end position="143"/>
    </location>
</feature>
<dbReference type="Gene3D" id="3.40.50.300">
    <property type="entry name" value="P-loop containing nucleotide triphosphate hydrolases"/>
    <property type="match status" value="1"/>
</dbReference>
<dbReference type="EMBL" id="JAJTVO010000018">
    <property type="protein sequence ID" value="MCE4122733.1"/>
    <property type="molecule type" value="Genomic_DNA"/>
</dbReference>
<reference evidence="2" key="1">
    <citation type="submission" date="2021-12" db="EMBL/GenBank/DDBJ databases">
        <authorList>
            <person name="Lv X."/>
        </authorList>
    </citation>
    <scope>NUCLEOTIDE SEQUENCE</scope>
    <source>
        <strain evidence="2">HF2106</strain>
    </source>
</reference>
<evidence type="ECO:0000313" key="3">
    <source>
        <dbReference type="Proteomes" id="UP001200307"/>
    </source>
</evidence>
<evidence type="ECO:0000313" key="2">
    <source>
        <dbReference type="EMBL" id="MCE4122733.1"/>
    </source>
</evidence>
<dbReference type="SUPFAM" id="SSF52540">
    <property type="entry name" value="P-loop containing nucleoside triphosphate hydrolases"/>
    <property type="match status" value="1"/>
</dbReference>
<dbReference type="NCBIfam" id="NF033859">
    <property type="entry name" value="SMEK_N"/>
    <property type="match status" value="1"/>
</dbReference>
<name>A0AAW4YJ53_9BACT</name>
<dbReference type="InterPro" id="IPR047740">
    <property type="entry name" value="SMEK_dom"/>
</dbReference>
<protein>
    <submittedName>
        <fullName evidence="2">SMEK domain-containing protein</fullName>
    </submittedName>
</protein>
<proteinExistence type="predicted"/>
<dbReference type="RefSeq" id="WP_233339451.1">
    <property type="nucleotide sequence ID" value="NZ_JAJTVO010000018.1"/>
</dbReference>